<keyword evidence="3" id="KW-0472">Membrane</keyword>
<dbReference type="Gene3D" id="3.30.70.270">
    <property type="match status" value="1"/>
</dbReference>
<dbReference type="EMBL" id="RPFZ01000001">
    <property type="protein sequence ID" value="RPF71152.1"/>
    <property type="molecule type" value="Genomic_DNA"/>
</dbReference>
<dbReference type="InterPro" id="IPR029787">
    <property type="entry name" value="Nucleotide_cyclase"/>
</dbReference>
<keyword evidence="6" id="KW-1185">Reference proteome</keyword>
<dbReference type="GO" id="GO:0043709">
    <property type="term" value="P:cell adhesion involved in single-species biofilm formation"/>
    <property type="evidence" value="ECO:0007669"/>
    <property type="project" value="TreeGrafter"/>
</dbReference>
<sequence length="376" mass="39625">MAGLVAGLAVLCAITFAALQRAPAMLWLGAALLIGVGESLALRDARLSTLDILAVAVTIPASYVCVGEAVRLAYGMDRSGKGYFAGAGVLVLASAVLLQVERVAPVLQTAPSQLAAAIALVRMTLAVRRRGAARHPVDTPLFIALTCVTVVHLARIPVFPILIGRETPFASLSHMALQASLVTAFSVLVPIVVFLVIARVVANALASHRLEAERDYMTGLPNRRAFEDYAAANRQRGGALVLCDIDKFKTINDRFGHPAGDAVIRAFADLFDGPEMPARIGGEEFAVWMPGATISRARAFAETMRSEIATLRLVEVVGDHRITASFGIAPFAAGCEVDAVMAEADGALYAAKVAGRDRVCIAGERIASGRRDTLAA</sequence>
<dbReference type="CDD" id="cd01949">
    <property type="entry name" value="GGDEF"/>
    <property type="match status" value="1"/>
</dbReference>
<comment type="caution">
    <text evidence="5">The sequence shown here is derived from an EMBL/GenBank/DDBJ whole genome shotgun (WGS) entry which is preliminary data.</text>
</comment>
<dbReference type="PANTHER" id="PTHR45138:SF9">
    <property type="entry name" value="DIGUANYLATE CYCLASE DGCM-RELATED"/>
    <property type="match status" value="1"/>
</dbReference>
<dbReference type="InterPro" id="IPR043128">
    <property type="entry name" value="Rev_trsase/Diguanyl_cyclase"/>
</dbReference>
<feature type="transmembrane region" description="Helical" evidence="3">
    <location>
        <begin position="139"/>
        <end position="163"/>
    </location>
</feature>
<dbReference type="InterPro" id="IPR000160">
    <property type="entry name" value="GGDEF_dom"/>
</dbReference>
<dbReference type="OrthoDB" id="384661at2"/>
<dbReference type="PROSITE" id="PS50887">
    <property type="entry name" value="GGDEF"/>
    <property type="match status" value="1"/>
</dbReference>
<feature type="transmembrane region" description="Helical" evidence="3">
    <location>
        <begin position="82"/>
        <end position="100"/>
    </location>
</feature>
<protein>
    <recommendedName>
        <fullName evidence="1">diguanylate cyclase</fullName>
        <ecNumber evidence="1">2.7.7.65</ecNumber>
    </recommendedName>
</protein>
<accession>A0A3N5DHL1</accession>
<dbReference type="SUPFAM" id="SSF55073">
    <property type="entry name" value="Nucleotide cyclase"/>
    <property type="match status" value="1"/>
</dbReference>
<name>A0A3N5DHL1_9SPHN</name>
<dbReference type="GO" id="GO:0005886">
    <property type="term" value="C:plasma membrane"/>
    <property type="evidence" value="ECO:0007669"/>
    <property type="project" value="TreeGrafter"/>
</dbReference>
<evidence type="ECO:0000256" key="1">
    <source>
        <dbReference type="ARBA" id="ARBA00012528"/>
    </source>
</evidence>
<dbReference type="InterPro" id="IPR050469">
    <property type="entry name" value="Diguanylate_Cyclase"/>
</dbReference>
<proteinExistence type="predicted"/>
<reference evidence="5 6" key="1">
    <citation type="submission" date="2018-11" db="EMBL/GenBank/DDBJ databases">
        <title>Erythrobacter spongiae sp. nov., isolated from a marine sponge.</title>
        <authorList>
            <person name="Zhuang L."/>
            <person name="Luo L."/>
        </authorList>
    </citation>
    <scope>NUCLEOTIDE SEQUENCE [LARGE SCALE GENOMIC DNA]</scope>
    <source>
        <strain evidence="5 6">HN-E23</strain>
    </source>
</reference>
<organism evidence="5 6">
    <name type="scientific">Aurantiacibacter spongiae</name>
    <dbReference type="NCBI Taxonomy" id="2488860"/>
    <lineage>
        <taxon>Bacteria</taxon>
        <taxon>Pseudomonadati</taxon>
        <taxon>Pseudomonadota</taxon>
        <taxon>Alphaproteobacteria</taxon>
        <taxon>Sphingomonadales</taxon>
        <taxon>Erythrobacteraceae</taxon>
        <taxon>Aurantiacibacter</taxon>
    </lineage>
</organism>
<keyword evidence="3" id="KW-1133">Transmembrane helix</keyword>
<dbReference type="AlphaFoldDB" id="A0A3N5DHL1"/>
<dbReference type="RefSeq" id="WP_123879324.1">
    <property type="nucleotide sequence ID" value="NZ_RPFZ01000001.1"/>
</dbReference>
<feature type="domain" description="GGDEF" evidence="4">
    <location>
        <begin position="236"/>
        <end position="364"/>
    </location>
</feature>
<feature type="transmembrane region" description="Helical" evidence="3">
    <location>
        <begin position="47"/>
        <end position="70"/>
    </location>
</feature>
<evidence type="ECO:0000256" key="3">
    <source>
        <dbReference type="SAM" id="Phobius"/>
    </source>
</evidence>
<dbReference type="PANTHER" id="PTHR45138">
    <property type="entry name" value="REGULATORY COMPONENTS OF SENSORY TRANSDUCTION SYSTEM"/>
    <property type="match status" value="1"/>
</dbReference>
<feature type="transmembrane region" description="Helical" evidence="3">
    <location>
        <begin position="106"/>
        <end position="127"/>
    </location>
</feature>
<dbReference type="Proteomes" id="UP000275232">
    <property type="component" value="Unassembled WGS sequence"/>
</dbReference>
<evidence type="ECO:0000313" key="6">
    <source>
        <dbReference type="Proteomes" id="UP000275232"/>
    </source>
</evidence>
<dbReference type="NCBIfam" id="TIGR00254">
    <property type="entry name" value="GGDEF"/>
    <property type="match status" value="1"/>
</dbReference>
<evidence type="ECO:0000256" key="2">
    <source>
        <dbReference type="ARBA" id="ARBA00034247"/>
    </source>
</evidence>
<gene>
    <name evidence="5" type="ORF">EG799_05645</name>
</gene>
<evidence type="ECO:0000313" key="5">
    <source>
        <dbReference type="EMBL" id="RPF71152.1"/>
    </source>
</evidence>
<dbReference type="EC" id="2.7.7.65" evidence="1"/>
<keyword evidence="3" id="KW-0812">Transmembrane</keyword>
<dbReference type="GO" id="GO:0052621">
    <property type="term" value="F:diguanylate cyclase activity"/>
    <property type="evidence" value="ECO:0007669"/>
    <property type="project" value="UniProtKB-EC"/>
</dbReference>
<evidence type="ECO:0000259" key="4">
    <source>
        <dbReference type="PROSITE" id="PS50887"/>
    </source>
</evidence>
<dbReference type="SMART" id="SM00267">
    <property type="entry name" value="GGDEF"/>
    <property type="match status" value="1"/>
</dbReference>
<feature type="transmembrane region" description="Helical" evidence="3">
    <location>
        <begin position="175"/>
        <end position="201"/>
    </location>
</feature>
<comment type="catalytic activity">
    <reaction evidence="2">
        <text>2 GTP = 3',3'-c-di-GMP + 2 diphosphate</text>
        <dbReference type="Rhea" id="RHEA:24898"/>
        <dbReference type="ChEBI" id="CHEBI:33019"/>
        <dbReference type="ChEBI" id="CHEBI:37565"/>
        <dbReference type="ChEBI" id="CHEBI:58805"/>
        <dbReference type="EC" id="2.7.7.65"/>
    </reaction>
</comment>
<dbReference type="GO" id="GO:1902201">
    <property type="term" value="P:negative regulation of bacterial-type flagellum-dependent cell motility"/>
    <property type="evidence" value="ECO:0007669"/>
    <property type="project" value="TreeGrafter"/>
</dbReference>
<dbReference type="Pfam" id="PF00990">
    <property type="entry name" value="GGDEF"/>
    <property type="match status" value="1"/>
</dbReference>